<dbReference type="AlphaFoldDB" id="A0A7W9A2Z0"/>
<dbReference type="InterPro" id="IPR012336">
    <property type="entry name" value="Thioredoxin-like_fold"/>
</dbReference>
<name>A0A7W9A2Z0_9CAUL</name>
<keyword evidence="4" id="KW-0413">Isomerase</keyword>
<comment type="similarity">
    <text evidence="1">Belongs to the thioredoxin family. DsbA subfamily.</text>
</comment>
<dbReference type="SUPFAM" id="SSF52833">
    <property type="entry name" value="Thioredoxin-like"/>
    <property type="match status" value="1"/>
</dbReference>
<dbReference type="PANTHER" id="PTHR13887:SF56">
    <property type="entry name" value="THIOREDOXIN-LIKE REDUCTASE RV2466C"/>
    <property type="match status" value="1"/>
</dbReference>
<dbReference type="Gene3D" id="3.40.30.10">
    <property type="entry name" value="Glutaredoxin"/>
    <property type="match status" value="1"/>
</dbReference>
<gene>
    <name evidence="4" type="ORF">FHS65_000895</name>
</gene>
<reference evidence="4 5" key="1">
    <citation type="submission" date="2020-08" db="EMBL/GenBank/DDBJ databases">
        <title>Genomic Encyclopedia of Type Strains, Phase IV (KMG-IV): sequencing the most valuable type-strain genomes for metagenomic binning, comparative biology and taxonomic classification.</title>
        <authorList>
            <person name="Goeker M."/>
        </authorList>
    </citation>
    <scope>NUCLEOTIDE SEQUENCE [LARGE SCALE GENOMIC DNA]</scope>
    <source>
        <strain evidence="4 5">DSM 24448</strain>
    </source>
</reference>
<dbReference type="Pfam" id="PF13462">
    <property type="entry name" value="Thioredoxin_4"/>
    <property type="match status" value="1"/>
</dbReference>
<dbReference type="PANTHER" id="PTHR13887">
    <property type="entry name" value="GLUTATHIONE S-TRANSFERASE KAPPA"/>
    <property type="match status" value="1"/>
</dbReference>
<evidence type="ECO:0000259" key="3">
    <source>
        <dbReference type="Pfam" id="PF13462"/>
    </source>
</evidence>
<keyword evidence="2" id="KW-0732">Signal</keyword>
<dbReference type="Proteomes" id="UP000548978">
    <property type="component" value="Unassembled WGS sequence"/>
</dbReference>
<feature type="chain" id="PRO_5031570647" evidence="2">
    <location>
        <begin position="24"/>
        <end position="221"/>
    </location>
</feature>
<comment type="caution">
    <text evidence="4">The sequence shown here is derived from an EMBL/GenBank/DDBJ whole genome shotgun (WGS) entry which is preliminary data.</text>
</comment>
<sequence>MRVAGLATLTALAVLALGQPALAQQAVRPAPPPMAAPERVLAVDPADRTLGREDAPVTLTAYLSTVCSHCATWHEADFPEIKRRLIDTGQVRVVWRDLPTNPPELALAGAVLARCAAPEHYDDALGALFRGQATYLQSGNVDGWLISAATAAELPLDQAQACVSDDARYAEIETRARQASSLGVRSTPTLFLDGVVTSARTADEIEAAIAGQPRPAPPSAD</sequence>
<evidence type="ECO:0000256" key="2">
    <source>
        <dbReference type="SAM" id="SignalP"/>
    </source>
</evidence>
<evidence type="ECO:0000313" key="4">
    <source>
        <dbReference type="EMBL" id="MBB5660155.1"/>
    </source>
</evidence>
<feature type="domain" description="Thioredoxin-like fold" evidence="3">
    <location>
        <begin position="46"/>
        <end position="209"/>
    </location>
</feature>
<dbReference type="EMBL" id="JACIJB010000002">
    <property type="protein sequence ID" value="MBB5660155.1"/>
    <property type="molecule type" value="Genomic_DNA"/>
</dbReference>
<dbReference type="InterPro" id="IPR036249">
    <property type="entry name" value="Thioredoxin-like_sf"/>
</dbReference>
<accession>A0A7W9A2Z0</accession>
<proteinExistence type="inferred from homology"/>
<protein>
    <submittedName>
        <fullName evidence="4">Protein-disulfide isomerase</fullName>
    </submittedName>
</protein>
<dbReference type="OrthoDB" id="8478320at2"/>
<organism evidence="4 5">
    <name type="scientific">Brevundimonas halotolerans</name>
    <dbReference type="NCBI Taxonomy" id="69670"/>
    <lineage>
        <taxon>Bacteria</taxon>
        <taxon>Pseudomonadati</taxon>
        <taxon>Pseudomonadota</taxon>
        <taxon>Alphaproteobacteria</taxon>
        <taxon>Caulobacterales</taxon>
        <taxon>Caulobacteraceae</taxon>
        <taxon>Brevundimonas</taxon>
    </lineage>
</organism>
<evidence type="ECO:0000313" key="5">
    <source>
        <dbReference type="Proteomes" id="UP000548978"/>
    </source>
</evidence>
<keyword evidence="5" id="KW-1185">Reference proteome</keyword>
<evidence type="ECO:0000256" key="1">
    <source>
        <dbReference type="ARBA" id="ARBA00005791"/>
    </source>
</evidence>
<dbReference type="RefSeq" id="WP_123287617.1">
    <property type="nucleotide sequence ID" value="NZ_JACIJB010000002.1"/>
</dbReference>
<feature type="signal peptide" evidence="2">
    <location>
        <begin position="1"/>
        <end position="23"/>
    </location>
</feature>
<dbReference type="GO" id="GO:0016853">
    <property type="term" value="F:isomerase activity"/>
    <property type="evidence" value="ECO:0007669"/>
    <property type="project" value="UniProtKB-KW"/>
</dbReference>